<feature type="transmembrane region" description="Helical" evidence="1">
    <location>
        <begin position="220"/>
        <end position="238"/>
    </location>
</feature>
<organism evidence="6">
    <name type="scientific">freshwater metagenome</name>
    <dbReference type="NCBI Taxonomy" id="449393"/>
    <lineage>
        <taxon>unclassified sequences</taxon>
        <taxon>metagenomes</taxon>
        <taxon>ecological metagenomes</taxon>
    </lineage>
</organism>
<keyword evidence="1" id="KW-0812">Transmembrane</keyword>
<feature type="domain" description="SGNH" evidence="3">
    <location>
        <begin position="393"/>
        <end position="607"/>
    </location>
</feature>
<evidence type="ECO:0000259" key="3">
    <source>
        <dbReference type="Pfam" id="PF19040"/>
    </source>
</evidence>
<dbReference type="AlphaFoldDB" id="A0A6J7MH26"/>
<dbReference type="GO" id="GO:0016020">
    <property type="term" value="C:membrane"/>
    <property type="evidence" value="ECO:0007669"/>
    <property type="project" value="TreeGrafter"/>
</dbReference>
<proteinExistence type="predicted"/>
<protein>
    <submittedName>
        <fullName evidence="6">Unannotated protein</fullName>
    </submittedName>
</protein>
<reference evidence="6" key="1">
    <citation type="submission" date="2020-05" db="EMBL/GenBank/DDBJ databases">
        <authorList>
            <person name="Chiriac C."/>
            <person name="Salcher M."/>
            <person name="Ghai R."/>
            <person name="Kavagutti S V."/>
        </authorList>
    </citation>
    <scope>NUCLEOTIDE SEQUENCE</scope>
</reference>
<sequence length="617" mass="68426">MNKRISEIQGLRALATILVIIFHAKFVGGGFIGVDIFYVISGFLISGLLFKEISETDGLRFGRFYLRRLKRLLPTSSFVLIVTAVASWVLLSPTTRASIGRDVIAVSTYICNYLFAFWENDYQNLGAIPSPLIHYWSLAVEEQFYLLWPALFFLLSRLRNKQSLLFGVWISTIASFIYSVFLTQSAPIWAFYSLPTRAWELGAGALIALTPKIHIKKPMLMWIAVLGLLFATLCFNSSTAFPGVAALVPVLATMLLIAGVGHWPPILRDAAHWPISQWLGKISYPLYLWHWPLLVLPAAYLGRPLHVFERLLCIFATVTAADLTNRFIEDPLRLAKLKPLTVISGALLATLLSTALGVAIHLTGTSTIKVNGQKESFSLAHVTRKPDVYSNGCHVNYGKSVSPSCEFGDLQAKKTIVLYGDSHAAQWFPTFEALAKQEHFKLISLTKSACPSIEVARRSRGPFNAKECDTWRSNSLKRIASIKPDSVIISSFQWYAPEAGTGSRQEWWSKGQLKVLEKLTGSTQKIIYISDTPHVLRDIPACLAAGKTAACNSSQPSFANVPTSLLAIDPTQWLCNQKCDAIVNNVIAYRDGSHISVDLALSLAQRMKIDLQKFGML</sequence>
<dbReference type="GO" id="GO:0016747">
    <property type="term" value="F:acyltransferase activity, transferring groups other than amino-acyl groups"/>
    <property type="evidence" value="ECO:0007669"/>
    <property type="project" value="InterPro"/>
</dbReference>
<dbReference type="EMBL" id="CAFBMN010000005">
    <property type="protein sequence ID" value="CAB4896422.1"/>
    <property type="molecule type" value="Genomic_DNA"/>
</dbReference>
<dbReference type="InterPro" id="IPR002656">
    <property type="entry name" value="Acyl_transf_3_dom"/>
</dbReference>
<dbReference type="EMBL" id="CAFAAC010000004">
    <property type="protein sequence ID" value="CAB4779279.1"/>
    <property type="molecule type" value="Genomic_DNA"/>
</dbReference>
<feature type="transmembrane region" description="Helical" evidence="1">
    <location>
        <begin position="244"/>
        <end position="263"/>
    </location>
</feature>
<evidence type="ECO:0000313" key="7">
    <source>
        <dbReference type="EMBL" id="CAB5007890.1"/>
    </source>
</evidence>
<dbReference type="Pfam" id="PF01757">
    <property type="entry name" value="Acyl_transf_3"/>
    <property type="match status" value="1"/>
</dbReference>
<feature type="transmembrane region" description="Helical" evidence="1">
    <location>
        <begin position="340"/>
        <end position="362"/>
    </location>
</feature>
<gene>
    <name evidence="4" type="ORF">UFOPK2967_00164</name>
    <name evidence="5" type="ORF">UFOPK3587_00222</name>
    <name evidence="6" type="ORF">UFOPK3984_00142</name>
    <name evidence="7" type="ORF">UFOPK4114_00069</name>
</gene>
<dbReference type="PANTHER" id="PTHR23028:SF53">
    <property type="entry name" value="ACYL_TRANSF_3 DOMAIN-CONTAINING PROTEIN"/>
    <property type="match status" value="1"/>
</dbReference>
<dbReference type="PANTHER" id="PTHR23028">
    <property type="entry name" value="ACETYLTRANSFERASE"/>
    <property type="match status" value="1"/>
</dbReference>
<keyword evidence="1" id="KW-0472">Membrane</keyword>
<accession>A0A6J7MH26</accession>
<evidence type="ECO:0000313" key="4">
    <source>
        <dbReference type="EMBL" id="CAB4779279.1"/>
    </source>
</evidence>
<dbReference type="GO" id="GO:0000271">
    <property type="term" value="P:polysaccharide biosynthetic process"/>
    <property type="evidence" value="ECO:0007669"/>
    <property type="project" value="TreeGrafter"/>
</dbReference>
<name>A0A6J7MH26_9ZZZZ</name>
<keyword evidence="1" id="KW-1133">Transmembrane helix</keyword>
<feature type="transmembrane region" description="Helical" evidence="1">
    <location>
        <begin position="164"/>
        <end position="182"/>
    </location>
</feature>
<feature type="transmembrane region" description="Helical" evidence="1">
    <location>
        <begin position="133"/>
        <end position="155"/>
    </location>
</feature>
<evidence type="ECO:0000259" key="2">
    <source>
        <dbReference type="Pfam" id="PF01757"/>
    </source>
</evidence>
<dbReference type="InterPro" id="IPR050879">
    <property type="entry name" value="Acyltransferase_3"/>
</dbReference>
<dbReference type="EMBL" id="CAFBOP010000003">
    <property type="protein sequence ID" value="CAB4977004.1"/>
    <property type="molecule type" value="Genomic_DNA"/>
</dbReference>
<evidence type="ECO:0000256" key="1">
    <source>
        <dbReference type="SAM" id="Phobius"/>
    </source>
</evidence>
<dbReference type="Pfam" id="PF19040">
    <property type="entry name" value="SGNH"/>
    <property type="match status" value="1"/>
</dbReference>
<dbReference type="InterPro" id="IPR043968">
    <property type="entry name" value="SGNH"/>
</dbReference>
<dbReference type="EMBL" id="CAFBPP010000001">
    <property type="protein sequence ID" value="CAB5007890.1"/>
    <property type="molecule type" value="Genomic_DNA"/>
</dbReference>
<evidence type="ECO:0000313" key="5">
    <source>
        <dbReference type="EMBL" id="CAB4896422.1"/>
    </source>
</evidence>
<feature type="transmembrane region" description="Helical" evidence="1">
    <location>
        <begin position="71"/>
        <end position="91"/>
    </location>
</feature>
<evidence type="ECO:0000313" key="6">
    <source>
        <dbReference type="EMBL" id="CAB4977004.1"/>
    </source>
</evidence>
<feature type="domain" description="Acyltransferase 3" evidence="2">
    <location>
        <begin position="6"/>
        <end position="321"/>
    </location>
</feature>
<feature type="transmembrane region" description="Helical" evidence="1">
    <location>
        <begin position="284"/>
        <end position="301"/>
    </location>
</feature>